<evidence type="ECO:0000259" key="9">
    <source>
        <dbReference type="Pfam" id="PF01757"/>
    </source>
</evidence>
<dbReference type="PANTHER" id="PTHR23028:SF53">
    <property type="entry name" value="ACYL_TRANSF_3 DOMAIN-CONTAINING PROTEIN"/>
    <property type="match status" value="1"/>
</dbReference>
<gene>
    <name evidence="10" type="ORF">UFOPK3708_01428</name>
</gene>
<keyword evidence="7" id="KW-0012">Acyltransferase</keyword>
<dbReference type="InterPro" id="IPR050879">
    <property type="entry name" value="Acyltransferase_3"/>
</dbReference>
<feature type="transmembrane region" description="Helical" evidence="8">
    <location>
        <begin position="391"/>
        <end position="409"/>
    </location>
</feature>
<dbReference type="Pfam" id="PF01757">
    <property type="entry name" value="Acyl_transf_3"/>
    <property type="match status" value="1"/>
</dbReference>
<feature type="transmembrane region" description="Helical" evidence="8">
    <location>
        <begin position="225"/>
        <end position="245"/>
    </location>
</feature>
<evidence type="ECO:0000256" key="7">
    <source>
        <dbReference type="ARBA" id="ARBA00023315"/>
    </source>
</evidence>
<protein>
    <submittedName>
        <fullName evidence="10">Unannotated protein</fullName>
    </submittedName>
</protein>
<dbReference type="Gene3D" id="3.40.50.1110">
    <property type="entry name" value="SGNH hydrolase"/>
    <property type="match status" value="1"/>
</dbReference>
<feature type="transmembrane region" description="Helical" evidence="8">
    <location>
        <begin position="421"/>
        <end position="441"/>
    </location>
</feature>
<keyword evidence="4 8" id="KW-0812">Transmembrane</keyword>
<dbReference type="GO" id="GO:0005886">
    <property type="term" value="C:plasma membrane"/>
    <property type="evidence" value="ECO:0007669"/>
    <property type="project" value="UniProtKB-SubCell"/>
</dbReference>
<evidence type="ECO:0000256" key="8">
    <source>
        <dbReference type="SAM" id="Phobius"/>
    </source>
</evidence>
<sequence length="714" mass="79052">MGIEQHEYQGVMQPMTVTTGEKGNQADDAGADPIAAAIAAAVIDDGPIDGAAVNTVKKLDHMPALDGMRGLFVILGPMMYHFAPYFIPGGMFSLDFFFVMSSFLIVSLALNEWDRTGDFKVGAYASRRARRLMPALMVCFVVVAFATAFFIEPAQISKWTSGTTAGMGWVANWKEIFSHNNYFDANQYSNPQPFRHVWSFAVEEQFYLFAPFFLILCMRWIGRRWLTILSVAGAIGSAIWMSIVFDPNNPATLARAYYGTDTRAFALFLGIAMASVFSRWGPPRSRWGHWLTQLIGLLSSIVFVIFLFTESEKSAWMFEYGGFFLVALLAVFMTRSVTTRTGWMHWFYTNRFLMWAGRLGFGLYLYHWLVYIVVDSDKSPDKPGLNSFRDLALGFGLTFLLAWLSYKYIEKPFLKGRWPGWKFAAGMGGAVILALSLLLYANAVRAPRASATNSPLAIQGQGATPIALGEGKQCVAPAGSNPTRILIVGDSVMYQLGLALSDWCADHPGQIMVFNEAHLGCGTTRGGEKLYEEGPGSMGDVCATWADPVDPRLVPDASVVSWVSAIDLYRPDIVLGYASPWDSIDRKVPQLGNEWLRPGDPTYDKFLASEYGEALNILSAHDSTVVWLVSPRLDRTSPFNSPDRIDRVNEIVLPMVKGLPNSVIIDYQGYLGPLGGTNDKATRADGVHIRQDKLRTVADWLAPQLIDAKRSSTN</sequence>
<feature type="transmembrane region" description="Helical" evidence="8">
    <location>
        <begin position="132"/>
        <end position="151"/>
    </location>
</feature>
<dbReference type="GO" id="GO:0009103">
    <property type="term" value="P:lipopolysaccharide biosynthetic process"/>
    <property type="evidence" value="ECO:0007669"/>
    <property type="project" value="TreeGrafter"/>
</dbReference>
<name>A0A6J7JCW9_9ZZZZ</name>
<feature type="transmembrane region" description="Helical" evidence="8">
    <location>
        <begin position="257"/>
        <end position="278"/>
    </location>
</feature>
<dbReference type="AlphaFoldDB" id="A0A6J7JCW9"/>
<evidence type="ECO:0000256" key="6">
    <source>
        <dbReference type="ARBA" id="ARBA00023136"/>
    </source>
</evidence>
<accession>A0A6J7JCW9</accession>
<dbReference type="GO" id="GO:0016747">
    <property type="term" value="F:acyltransferase activity, transferring groups other than amino-acyl groups"/>
    <property type="evidence" value="ECO:0007669"/>
    <property type="project" value="InterPro"/>
</dbReference>
<feature type="transmembrane region" description="Helical" evidence="8">
    <location>
        <begin position="93"/>
        <end position="111"/>
    </location>
</feature>
<evidence type="ECO:0000256" key="1">
    <source>
        <dbReference type="ARBA" id="ARBA00004651"/>
    </source>
</evidence>
<feature type="transmembrane region" description="Helical" evidence="8">
    <location>
        <begin position="315"/>
        <end position="332"/>
    </location>
</feature>
<keyword evidence="2" id="KW-1003">Cell membrane</keyword>
<evidence type="ECO:0000256" key="5">
    <source>
        <dbReference type="ARBA" id="ARBA00022989"/>
    </source>
</evidence>
<feature type="transmembrane region" description="Helical" evidence="8">
    <location>
        <begin position="290"/>
        <end position="309"/>
    </location>
</feature>
<evidence type="ECO:0000256" key="2">
    <source>
        <dbReference type="ARBA" id="ARBA00022475"/>
    </source>
</evidence>
<keyword evidence="6 8" id="KW-0472">Membrane</keyword>
<comment type="subcellular location">
    <subcellularLocation>
        <location evidence="1">Cell membrane</location>
        <topology evidence="1">Multi-pass membrane protein</topology>
    </subcellularLocation>
</comment>
<evidence type="ECO:0000313" key="10">
    <source>
        <dbReference type="EMBL" id="CAB4940591.1"/>
    </source>
</evidence>
<proteinExistence type="predicted"/>
<evidence type="ECO:0000256" key="3">
    <source>
        <dbReference type="ARBA" id="ARBA00022679"/>
    </source>
</evidence>
<feature type="transmembrane region" description="Helical" evidence="8">
    <location>
        <begin position="197"/>
        <end position="218"/>
    </location>
</feature>
<evidence type="ECO:0000256" key="4">
    <source>
        <dbReference type="ARBA" id="ARBA00022692"/>
    </source>
</evidence>
<dbReference type="SUPFAM" id="SSF52266">
    <property type="entry name" value="SGNH hydrolase"/>
    <property type="match status" value="1"/>
</dbReference>
<organism evidence="10">
    <name type="scientific">freshwater metagenome</name>
    <dbReference type="NCBI Taxonomy" id="449393"/>
    <lineage>
        <taxon>unclassified sequences</taxon>
        <taxon>metagenomes</taxon>
        <taxon>ecological metagenomes</taxon>
    </lineage>
</organism>
<dbReference type="InterPro" id="IPR002656">
    <property type="entry name" value="Acyl_transf_3_dom"/>
</dbReference>
<feature type="domain" description="Acyltransferase 3" evidence="9">
    <location>
        <begin position="64"/>
        <end position="406"/>
    </location>
</feature>
<feature type="transmembrane region" description="Helical" evidence="8">
    <location>
        <begin position="67"/>
        <end position="87"/>
    </location>
</feature>
<feature type="transmembrane region" description="Helical" evidence="8">
    <location>
        <begin position="352"/>
        <end position="371"/>
    </location>
</feature>
<dbReference type="InterPro" id="IPR036514">
    <property type="entry name" value="SGNH_hydro_sf"/>
</dbReference>
<reference evidence="10" key="1">
    <citation type="submission" date="2020-05" db="EMBL/GenBank/DDBJ databases">
        <authorList>
            <person name="Chiriac C."/>
            <person name="Salcher M."/>
            <person name="Ghai R."/>
            <person name="Kavagutti S V."/>
        </authorList>
    </citation>
    <scope>NUCLEOTIDE SEQUENCE</scope>
</reference>
<keyword evidence="5 8" id="KW-1133">Transmembrane helix</keyword>
<dbReference type="EMBL" id="CAFBNA010000101">
    <property type="protein sequence ID" value="CAB4940591.1"/>
    <property type="molecule type" value="Genomic_DNA"/>
</dbReference>
<keyword evidence="3" id="KW-0808">Transferase</keyword>
<dbReference type="PANTHER" id="PTHR23028">
    <property type="entry name" value="ACETYLTRANSFERASE"/>
    <property type="match status" value="1"/>
</dbReference>